<accession>A0A6N2LFI5</accession>
<dbReference type="AlphaFoldDB" id="A0A6N2LFI5"/>
<evidence type="ECO:0000313" key="1">
    <source>
        <dbReference type="EMBL" id="VFU38742.1"/>
    </source>
</evidence>
<sequence length="131" mass="14937">MKLMTMWKSLLLLSYRPLSGFFWLKKNCSSLNMLLSCKLLCAVTLYGSMPLEPSVVFRPLLKCKLLFVLVVLVHGKSRLLGSMAILYPRPLQKECSVIKPATTYISIEKLLRNSFALNEVNTKEEAYPHQV</sequence>
<reference evidence="1" key="1">
    <citation type="submission" date="2019-03" db="EMBL/GenBank/DDBJ databases">
        <authorList>
            <person name="Mank J."/>
            <person name="Almeida P."/>
        </authorList>
    </citation>
    <scope>NUCLEOTIDE SEQUENCE</scope>
    <source>
        <strain evidence="1">78183</strain>
    </source>
</reference>
<dbReference type="EMBL" id="CAADRP010001446">
    <property type="protein sequence ID" value="VFU38742.1"/>
    <property type="molecule type" value="Genomic_DNA"/>
</dbReference>
<name>A0A6N2LFI5_SALVM</name>
<proteinExistence type="predicted"/>
<gene>
    <name evidence="1" type="ORF">SVIM_LOCUS212653</name>
</gene>
<protein>
    <submittedName>
        <fullName evidence="1">Uncharacterized protein</fullName>
    </submittedName>
</protein>
<organism evidence="1">
    <name type="scientific">Salix viminalis</name>
    <name type="common">Common osier</name>
    <name type="synonym">Basket willow</name>
    <dbReference type="NCBI Taxonomy" id="40686"/>
    <lineage>
        <taxon>Eukaryota</taxon>
        <taxon>Viridiplantae</taxon>
        <taxon>Streptophyta</taxon>
        <taxon>Embryophyta</taxon>
        <taxon>Tracheophyta</taxon>
        <taxon>Spermatophyta</taxon>
        <taxon>Magnoliopsida</taxon>
        <taxon>eudicotyledons</taxon>
        <taxon>Gunneridae</taxon>
        <taxon>Pentapetalae</taxon>
        <taxon>rosids</taxon>
        <taxon>fabids</taxon>
        <taxon>Malpighiales</taxon>
        <taxon>Salicaceae</taxon>
        <taxon>Saliceae</taxon>
        <taxon>Salix</taxon>
    </lineage>
</organism>